<gene>
    <name evidence="1" type="ORF">M9H77_35555</name>
</gene>
<accession>A0ACB9ZPM1</accession>
<organism evidence="1 2">
    <name type="scientific">Catharanthus roseus</name>
    <name type="common">Madagascar periwinkle</name>
    <name type="synonym">Vinca rosea</name>
    <dbReference type="NCBI Taxonomy" id="4058"/>
    <lineage>
        <taxon>Eukaryota</taxon>
        <taxon>Viridiplantae</taxon>
        <taxon>Streptophyta</taxon>
        <taxon>Embryophyta</taxon>
        <taxon>Tracheophyta</taxon>
        <taxon>Spermatophyta</taxon>
        <taxon>Magnoliopsida</taxon>
        <taxon>eudicotyledons</taxon>
        <taxon>Gunneridae</taxon>
        <taxon>Pentapetalae</taxon>
        <taxon>asterids</taxon>
        <taxon>lamiids</taxon>
        <taxon>Gentianales</taxon>
        <taxon>Apocynaceae</taxon>
        <taxon>Rauvolfioideae</taxon>
        <taxon>Vinceae</taxon>
        <taxon>Catharanthinae</taxon>
        <taxon>Catharanthus</taxon>
    </lineage>
</organism>
<evidence type="ECO:0000313" key="2">
    <source>
        <dbReference type="Proteomes" id="UP001060085"/>
    </source>
</evidence>
<reference evidence="2" key="1">
    <citation type="journal article" date="2023" name="Nat. Plants">
        <title>Single-cell RNA sequencing provides a high-resolution roadmap for understanding the multicellular compartmentation of specialized metabolism.</title>
        <authorList>
            <person name="Sun S."/>
            <person name="Shen X."/>
            <person name="Li Y."/>
            <person name="Li Y."/>
            <person name="Wang S."/>
            <person name="Li R."/>
            <person name="Zhang H."/>
            <person name="Shen G."/>
            <person name="Guo B."/>
            <person name="Wei J."/>
            <person name="Xu J."/>
            <person name="St-Pierre B."/>
            <person name="Chen S."/>
            <person name="Sun C."/>
        </authorList>
    </citation>
    <scope>NUCLEOTIDE SEQUENCE [LARGE SCALE GENOMIC DNA]</scope>
</reference>
<comment type="caution">
    <text evidence="1">The sequence shown here is derived from an EMBL/GenBank/DDBJ whole genome shotgun (WGS) entry which is preliminary data.</text>
</comment>
<protein>
    <submittedName>
        <fullName evidence="1">Uncharacterized protein</fullName>
    </submittedName>
</protein>
<dbReference type="EMBL" id="CM044708">
    <property type="protein sequence ID" value="KAI5649550.1"/>
    <property type="molecule type" value="Genomic_DNA"/>
</dbReference>
<sequence length="109" mass="12247">MLLECLEEKVTVRSVVSSKEDTFNLYNDHAVMLGLVFARETKNSRQDRHYMHSQKRITKNNAGYLQELKDSGVSIVAGLRLLKNHRDKKRGGGIAIKGNGDRSKDASSD</sequence>
<keyword evidence="2" id="KW-1185">Reference proteome</keyword>
<dbReference type="Proteomes" id="UP001060085">
    <property type="component" value="Linkage Group LG08"/>
</dbReference>
<evidence type="ECO:0000313" key="1">
    <source>
        <dbReference type="EMBL" id="KAI5649550.1"/>
    </source>
</evidence>
<proteinExistence type="predicted"/>
<name>A0ACB9ZPM1_CATRO</name>